<comment type="subcellular location">
    <subcellularLocation>
        <location evidence="1">Nucleus</location>
    </subcellularLocation>
</comment>
<evidence type="ECO:0000313" key="6">
    <source>
        <dbReference type="EMBL" id="KAK0738853.1"/>
    </source>
</evidence>
<evidence type="ECO:0000256" key="3">
    <source>
        <dbReference type="ARBA" id="ARBA00023015"/>
    </source>
</evidence>
<dbReference type="GO" id="GO:0016592">
    <property type="term" value="C:mediator complex"/>
    <property type="evidence" value="ECO:0007669"/>
    <property type="project" value="InterPro"/>
</dbReference>
<reference evidence="6" key="1">
    <citation type="submission" date="2023-06" db="EMBL/GenBank/DDBJ databases">
        <title>Genome-scale phylogeny and comparative genomics of the fungal order Sordariales.</title>
        <authorList>
            <consortium name="Lawrence Berkeley National Laboratory"/>
            <person name="Hensen N."/>
            <person name="Bonometti L."/>
            <person name="Westerberg I."/>
            <person name="Brannstrom I.O."/>
            <person name="Guillou S."/>
            <person name="Cros-Aarteil S."/>
            <person name="Calhoun S."/>
            <person name="Haridas S."/>
            <person name="Kuo A."/>
            <person name="Mondo S."/>
            <person name="Pangilinan J."/>
            <person name="Riley R."/>
            <person name="LaButti K."/>
            <person name="Andreopoulos B."/>
            <person name="Lipzen A."/>
            <person name="Chen C."/>
            <person name="Yanf M."/>
            <person name="Daum C."/>
            <person name="Ng V."/>
            <person name="Clum A."/>
            <person name="Steindorff A."/>
            <person name="Ohm R."/>
            <person name="Martin F."/>
            <person name="Silar P."/>
            <person name="Natvig D."/>
            <person name="Lalanne C."/>
            <person name="Gautier V."/>
            <person name="Ament-velasquez S.L."/>
            <person name="Kruys A."/>
            <person name="Hutchinson M.I."/>
            <person name="Powell A.J."/>
            <person name="Barry K."/>
            <person name="Miller A.N."/>
            <person name="Grigoriev I.V."/>
            <person name="Debuchy R."/>
            <person name="Gladieux P."/>
            <person name="Thoren M.H."/>
            <person name="Johannesson H."/>
        </authorList>
    </citation>
    <scope>NUCLEOTIDE SEQUENCE</scope>
    <source>
        <strain evidence="6">SMH3187-1</strain>
    </source>
</reference>
<dbReference type="Gene3D" id="6.10.280.160">
    <property type="entry name" value="Mediator of RNA polymerase II transcription subunit 22"/>
    <property type="match status" value="1"/>
</dbReference>
<keyword evidence="7" id="KW-1185">Reference proteome</keyword>
<evidence type="ECO:0000256" key="2">
    <source>
        <dbReference type="ARBA" id="ARBA00005942"/>
    </source>
</evidence>
<gene>
    <name evidence="6" type="ORF">B0T18DRAFT_300971</name>
</gene>
<keyword evidence="5" id="KW-0539">Nucleus</keyword>
<evidence type="ECO:0008006" key="8">
    <source>
        <dbReference type="Google" id="ProtNLM"/>
    </source>
</evidence>
<evidence type="ECO:0000313" key="7">
    <source>
        <dbReference type="Proteomes" id="UP001172155"/>
    </source>
</evidence>
<keyword evidence="3" id="KW-0805">Transcription regulation</keyword>
<keyword evidence="4" id="KW-0804">Transcription</keyword>
<dbReference type="AlphaFoldDB" id="A0AA40BRC2"/>
<feature type="non-terminal residue" evidence="6">
    <location>
        <position position="1"/>
    </location>
</feature>
<dbReference type="Pfam" id="PF06179">
    <property type="entry name" value="Med22"/>
    <property type="match status" value="1"/>
</dbReference>
<evidence type="ECO:0000256" key="4">
    <source>
        <dbReference type="ARBA" id="ARBA00023163"/>
    </source>
</evidence>
<name>A0AA40BRC2_9PEZI</name>
<dbReference type="EMBL" id="JAUKUD010000007">
    <property type="protein sequence ID" value="KAK0738853.1"/>
    <property type="molecule type" value="Genomic_DNA"/>
</dbReference>
<proteinExistence type="inferred from homology"/>
<evidence type="ECO:0000256" key="1">
    <source>
        <dbReference type="ARBA" id="ARBA00004123"/>
    </source>
</evidence>
<accession>A0AA40BRC2</accession>
<dbReference type="InterPro" id="IPR009332">
    <property type="entry name" value="Med22"/>
</dbReference>
<comment type="similarity">
    <text evidence="2">Belongs to the Mediator complex subunit 22 family.</text>
</comment>
<dbReference type="GO" id="GO:0006357">
    <property type="term" value="P:regulation of transcription by RNA polymerase II"/>
    <property type="evidence" value="ECO:0007669"/>
    <property type="project" value="InterPro"/>
</dbReference>
<protein>
    <recommendedName>
        <fullName evidence="8">Mediator of RNA polymerase II transcription subunit 22</fullName>
    </recommendedName>
</protein>
<dbReference type="Proteomes" id="UP001172155">
    <property type="component" value="Unassembled WGS sequence"/>
</dbReference>
<dbReference type="GO" id="GO:0003712">
    <property type="term" value="F:transcription coregulator activity"/>
    <property type="evidence" value="ECO:0007669"/>
    <property type="project" value="InterPro"/>
</dbReference>
<organism evidence="6 7">
    <name type="scientific">Schizothecium vesticola</name>
    <dbReference type="NCBI Taxonomy" id="314040"/>
    <lineage>
        <taxon>Eukaryota</taxon>
        <taxon>Fungi</taxon>
        <taxon>Dikarya</taxon>
        <taxon>Ascomycota</taxon>
        <taxon>Pezizomycotina</taxon>
        <taxon>Sordariomycetes</taxon>
        <taxon>Sordariomycetidae</taxon>
        <taxon>Sordariales</taxon>
        <taxon>Schizotheciaceae</taxon>
        <taxon>Schizothecium</taxon>
    </lineage>
</organism>
<evidence type="ECO:0000256" key="5">
    <source>
        <dbReference type="ARBA" id="ARBA00023242"/>
    </source>
</evidence>
<comment type="caution">
    <text evidence="6">The sequence shown here is derived from an EMBL/GenBank/DDBJ whole genome shotgun (WGS) entry which is preliminary data.</text>
</comment>
<sequence>MDRDQAMSENLMDRKDKLIADSLTVFREIVSTAAAKVDSTASAGQAAVNTMAIEILVNGLTKTTEDLLILTRRLRELWVVGPLKPAGEGDDAARESVRQDAEAVFAVMNRVREEGR</sequence>